<keyword evidence="4" id="KW-1185">Reference proteome</keyword>
<accession>A0A1I4J782</accession>
<feature type="chain" id="PRO_5011538555" description="Peptidase M23" evidence="2">
    <location>
        <begin position="19"/>
        <end position="54"/>
    </location>
</feature>
<evidence type="ECO:0000313" key="4">
    <source>
        <dbReference type="Proteomes" id="UP000199144"/>
    </source>
</evidence>
<sequence length="54" mass="5761">MKYLIAPAAALLTTPVLAHEGAHLHPHASDPAWAPIVVGTVALACLARLIWVRR</sequence>
<keyword evidence="1" id="KW-0812">Transmembrane</keyword>
<evidence type="ECO:0000256" key="1">
    <source>
        <dbReference type="SAM" id="Phobius"/>
    </source>
</evidence>
<dbReference type="STRING" id="254406.SAMN04488042_101902"/>
<keyword evidence="1" id="KW-1133">Transmembrane helix</keyword>
<protein>
    <recommendedName>
        <fullName evidence="5">Peptidase M23</fullName>
    </recommendedName>
</protein>
<feature type="transmembrane region" description="Helical" evidence="1">
    <location>
        <begin position="34"/>
        <end position="51"/>
    </location>
</feature>
<keyword evidence="1" id="KW-0472">Membrane</keyword>
<gene>
    <name evidence="3" type="ORF">SAMN04488042_101902</name>
</gene>
<feature type="signal peptide" evidence="2">
    <location>
        <begin position="1"/>
        <end position="18"/>
    </location>
</feature>
<reference evidence="3 4" key="1">
    <citation type="submission" date="2016-10" db="EMBL/GenBank/DDBJ databases">
        <authorList>
            <person name="de Groot N.N."/>
        </authorList>
    </citation>
    <scope>NUCLEOTIDE SEQUENCE [LARGE SCALE GENOMIC DNA]</scope>
    <source>
        <strain evidence="3 4">DSM 15283</strain>
    </source>
</reference>
<dbReference type="AlphaFoldDB" id="A0A1I4J782"/>
<evidence type="ECO:0008006" key="5">
    <source>
        <dbReference type="Google" id="ProtNLM"/>
    </source>
</evidence>
<name>A0A1I4J782_9RHOB</name>
<dbReference type="Proteomes" id="UP000199144">
    <property type="component" value="Unassembled WGS sequence"/>
</dbReference>
<dbReference type="OrthoDB" id="7877374at2"/>
<organism evidence="3 4">
    <name type="scientific">Shimia aestuarii</name>
    <dbReference type="NCBI Taxonomy" id="254406"/>
    <lineage>
        <taxon>Bacteria</taxon>
        <taxon>Pseudomonadati</taxon>
        <taxon>Pseudomonadota</taxon>
        <taxon>Alphaproteobacteria</taxon>
        <taxon>Rhodobacterales</taxon>
        <taxon>Roseobacteraceae</taxon>
    </lineage>
</organism>
<keyword evidence="2" id="KW-0732">Signal</keyword>
<evidence type="ECO:0000256" key="2">
    <source>
        <dbReference type="SAM" id="SignalP"/>
    </source>
</evidence>
<dbReference type="EMBL" id="FOTQ01000001">
    <property type="protein sequence ID" value="SFL62429.1"/>
    <property type="molecule type" value="Genomic_DNA"/>
</dbReference>
<proteinExistence type="predicted"/>
<evidence type="ECO:0000313" key="3">
    <source>
        <dbReference type="EMBL" id="SFL62429.1"/>
    </source>
</evidence>